<evidence type="ECO:0000256" key="5">
    <source>
        <dbReference type="ARBA" id="ARBA00022490"/>
    </source>
</evidence>
<proteinExistence type="inferred from homology"/>
<dbReference type="GO" id="GO:0005198">
    <property type="term" value="F:structural molecule activity"/>
    <property type="evidence" value="ECO:0007669"/>
    <property type="project" value="TreeGrafter"/>
</dbReference>
<dbReference type="PANTHER" id="PTHR13149:SF0">
    <property type="entry name" value="VACUOLAR PROTEIN-SORTING-ASSOCIATED PROTEIN 25"/>
    <property type="match status" value="1"/>
</dbReference>
<dbReference type="FunFam" id="1.10.10.10:FF:000141">
    <property type="entry name" value="vacuolar protein-sorting-associated protein 25"/>
    <property type="match status" value="1"/>
</dbReference>
<dbReference type="GO" id="GO:0043328">
    <property type="term" value="P:protein transport to vacuole involved in ubiquitin-dependent protein catabolic process via the multivesicular body sorting pathway"/>
    <property type="evidence" value="ECO:0007669"/>
    <property type="project" value="TreeGrafter"/>
</dbReference>
<evidence type="ECO:0000256" key="4">
    <source>
        <dbReference type="ARBA" id="ARBA00022448"/>
    </source>
</evidence>
<comment type="similarity">
    <text evidence="2">Belongs to the VPS25 family.</text>
</comment>
<evidence type="ECO:0000256" key="7">
    <source>
        <dbReference type="ARBA" id="ARBA00030094"/>
    </source>
</evidence>
<evidence type="ECO:0000313" key="8">
    <source>
        <dbReference type="EMBL" id="CAE0268107.1"/>
    </source>
</evidence>
<dbReference type="GO" id="GO:0042803">
    <property type="term" value="F:protein homodimerization activity"/>
    <property type="evidence" value="ECO:0007669"/>
    <property type="project" value="TreeGrafter"/>
</dbReference>
<gene>
    <name evidence="8" type="ORF">PBIL07802_LOCUS30454</name>
</gene>
<dbReference type="GO" id="GO:0016236">
    <property type="term" value="P:macroautophagy"/>
    <property type="evidence" value="ECO:0007669"/>
    <property type="project" value="UniProtKB-ARBA"/>
</dbReference>
<evidence type="ECO:0000256" key="1">
    <source>
        <dbReference type="ARBA" id="ARBA00004496"/>
    </source>
</evidence>
<dbReference type="Pfam" id="PF05871">
    <property type="entry name" value="ESCRT-II"/>
    <property type="match status" value="1"/>
</dbReference>
<accession>A0A7S3GJ69</accession>
<dbReference type="InterPro" id="IPR008570">
    <property type="entry name" value="ESCRT-II_cplx_Vps25-sub"/>
</dbReference>
<dbReference type="InterPro" id="IPR014041">
    <property type="entry name" value="ESCRT-II_cplx_Vps25-sub_N"/>
</dbReference>
<organism evidence="8">
    <name type="scientific">Palpitomonas bilix</name>
    <dbReference type="NCBI Taxonomy" id="652834"/>
    <lineage>
        <taxon>Eukaryota</taxon>
        <taxon>Eukaryota incertae sedis</taxon>
    </lineage>
</organism>
<dbReference type="EMBL" id="HBIB01046314">
    <property type="protein sequence ID" value="CAE0268107.1"/>
    <property type="molecule type" value="Transcribed_RNA"/>
</dbReference>
<reference evidence="8" key="1">
    <citation type="submission" date="2021-01" db="EMBL/GenBank/DDBJ databases">
        <authorList>
            <person name="Corre E."/>
            <person name="Pelletier E."/>
            <person name="Niang G."/>
            <person name="Scheremetjew M."/>
            <person name="Finn R."/>
            <person name="Kale V."/>
            <person name="Holt S."/>
            <person name="Cochrane G."/>
            <person name="Meng A."/>
            <person name="Brown T."/>
            <person name="Cohen L."/>
        </authorList>
    </citation>
    <scope>NUCLEOTIDE SEQUENCE</scope>
    <source>
        <strain evidence="8">NIES-2562</strain>
    </source>
</reference>
<dbReference type="GO" id="GO:0000814">
    <property type="term" value="C:ESCRT II complex"/>
    <property type="evidence" value="ECO:0007669"/>
    <property type="project" value="InterPro"/>
</dbReference>
<protein>
    <recommendedName>
        <fullName evidence="3">Vacuolar protein-sorting-associated protein 25</fullName>
    </recommendedName>
    <alternativeName>
        <fullName evidence="7">ESCRT-II complex subunit VPS25</fullName>
    </alternativeName>
</protein>
<dbReference type="Gene3D" id="1.10.10.570">
    <property type="entry name" value="Winged helix' DNA-binding domain. Chain C. Domain 1"/>
    <property type="match status" value="1"/>
</dbReference>
<dbReference type="Gene3D" id="1.10.10.10">
    <property type="entry name" value="Winged helix-like DNA-binding domain superfamily/Winged helix DNA-binding domain"/>
    <property type="match status" value="1"/>
</dbReference>
<dbReference type="InterPro" id="IPR036390">
    <property type="entry name" value="WH_DNA-bd_sf"/>
</dbReference>
<evidence type="ECO:0000256" key="3">
    <source>
        <dbReference type="ARBA" id="ARBA00017934"/>
    </source>
</evidence>
<evidence type="ECO:0000256" key="2">
    <source>
        <dbReference type="ARBA" id="ARBA00009674"/>
    </source>
</evidence>
<keyword evidence="4" id="KW-0813">Transport</keyword>
<dbReference type="InterPro" id="IPR036388">
    <property type="entry name" value="WH-like_DNA-bd_sf"/>
</dbReference>
<keyword evidence="6" id="KW-0653">Protein transport</keyword>
<dbReference type="SUPFAM" id="SSF46785">
    <property type="entry name" value="Winged helix' DNA-binding domain"/>
    <property type="match status" value="2"/>
</dbReference>
<keyword evidence="5" id="KW-0963">Cytoplasm</keyword>
<comment type="subcellular location">
    <subcellularLocation>
        <location evidence="1">Cytoplasm</location>
    </subcellularLocation>
</comment>
<dbReference type="PANTHER" id="PTHR13149">
    <property type="entry name" value="VACUOLAR PROTEIN SORTING-ASSOCIATED PROTEIN VPS25"/>
    <property type="match status" value="1"/>
</dbReference>
<dbReference type="FunFam" id="1.10.10.570:FF:000003">
    <property type="entry name" value="Vacuolar protein-sorting-associated protein 25"/>
    <property type="match status" value="1"/>
</dbReference>
<name>A0A7S3GJ69_9EUKA</name>
<evidence type="ECO:0000256" key="6">
    <source>
        <dbReference type="ARBA" id="ARBA00022927"/>
    </source>
</evidence>
<sequence>MAPFSFPAVHNFPPLYTIQPVEETRKEQMETWGEILVGYHGNKRVFQQTVAEAAASPVFKNDKINRRLSVEEITQVIDALVEEGRARWMDEEKTKFAVLWKSISDWADSIWQWVTSSGHTDSVMTFFELLEGDDTVTADFYGMDRDIFELAISELEGRGKANVFVAAGEKGVKFGS</sequence>
<dbReference type="AlphaFoldDB" id="A0A7S3GJ69"/>